<keyword evidence="3" id="KW-1185">Reference proteome</keyword>
<keyword evidence="1" id="KW-0812">Transmembrane</keyword>
<name>A0A1T4VTK6_9FIRM</name>
<protein>
    <submittedName>
        <fullName evidence="2">Thiamine transporter</fullName>
    </submittedName>
</protein>
<evidence type="ECO:0000313" key="2">
    <source>
        <dbReference type="EMBL" id="SKA68293.1"/>
    </source>
</evidence>
<keyword evidence="1" id="KW-1133">Transmembrane helix</keyword>
<feature type="transmembrane region" description="Helical" evidence="1">
    <location>
        <begin position="246"/>
        <end position="267"/>
    </location>
</feature>
<dbReference type="Gene3D" id="1.10.1760.20">
    <property type="match status" value="1"/>
</dbReference>
<dbReference type="RefSeq" id="WP_078766424.1">
    <property type="nucleotide sequence ID" value="NZ_FUXZ01000009.1"/>
</dbReference>
<dbReference type="EMBL" id="FUXZ01000009">
    <property type="protein sequence ID" value="SKA68293.1"/>
    <property type="molecule type" value="Genomic_DNA"/>
</dbReference>
<evidence type="ECO:0000256" key="1">
    <source>
        <dbReference type="SAM" id="Phobius"/>
    </source>
</evidence>
<dbReference type="GO" id="GO:0005886">
    <property type="term" value="C:plasma membrane"/>
    <property type="evidence" value="ECO:0007669"/>
    <property type="project" value="InterPro"/>
</dbReference>
<accession>A0A1T4VTK6</accession>
<feature type="transmembrane region" description="Helical" evidence="1">
    <location>
        <begin position="204"/>
        <end position="225"/>
    </location>
</feature>
<dbReference type="Pfam" id="PF09515">
    <property type="entry name" value="Thia_YuaJ"/>
    <property type="match status" value="1"/>
</dbReference>
<organism evidence="2 3">
    <name type="scientific">Eubacterium uniforme</name>
    <dbReference type="NCBI Taxonomy" id="39495"/>
    <lineage>
        <taxon>Bacteria</taxon>
        <taxon>Bacillati</taxon>
        <taxon>Bacillota</taxon>
        <taxon>Clostridia</taxon>
        <taxon>Eubacteriales</taxon>
        <taxon>Eubacteriaceae</taxon>
        <taxon>Eubacterium</taxon>
    </lineage>
</organism>
<dbReference type="Proteomes" id="UP000190814">
    <property type="component" value="Unassembled WGS sequence"/>
</dbReference>
<feature type="transmembrane region" description="Helical" evidence="1">
    <location>
        <begin position="86"/>
        <end position="112"/>
    </location>
</feature>
<sequence length="268" mass="28868">MLYLANIFAKYNKDAGSYDLTTAGKASIIVLMVIALVVAAYFIGKRDVKISTKQLTVSAVFIALAFVASNMKLFKMPMGGSITLFSMMFICLIGYWYGIGAGILAGVTYGLLQLIVDPYIVTLPQLLTDYPLAFGALGLSGIGHHIDKKTESTVFEFGGLQIGYILGVLGRYVFSVLSGVVFFAEYAPKGQSPLVYSLTYNISYLGVEGIITLILISLAPVSQAIRLAGRIVASREDKEDKKKSKLQATIGCIILFVVLVVGLAIAYL</sequence>
<dbReference type="InterPro" id="IPR012651">
    <property type="entry name" value="Thia_Transptr_ThiT"/>
</dbReference>
<feature type="transmembrane region" description="Helical" evidence="1">
    <location>
        <begin position="20"/>
        <end position="43"/>
    </location>
</feature>
<reference evidence="2 3" key="1">
    <citation type="submission" date="2017-02" db="EMBL/GenBank/DDBJ databases">
        <authorList>
            <person name="Peterson S.W."/>
        </authorList>
    </citation>
    <scope>NUCLEOTIDE SEQUENCE [LARGE SCALE GENOMIC DNA]</scope>
    <source>
        <strain evidence="2 3">ATCC 35992</strain>
    </source>
</reference>
<dbReference type="GO" id="GO:0015234">
    <property type="term" value="F:thiamine transmembrane transporter activity"/>
    <property type="evidence" value="ECO:0007669"/>
    <property type="project" value="InterPro"/>
</dbReference>
<dbReference type="NCBIfam" id="TIGR02357">
    <property type="entry name" value="ECF_ThiT_YuaJ"/>
    <property type="match status" value="1"/>
</dbReference>
<keyword evidence="1" id="KW-0472">Membrane</keyword>
<evidence type="ECO:0000313" key="3">
    <source>
        <dbReference type="Proteomes" id="UP000190814"/>
    </source>
</evidence>
<dbReference type="STRING" id="39495.SAMN02745111_01563"/>
<dbReference type="AlphaFoldDB" id="A0A1T4VTK6"/>
<gene>
    <name evidence="2" type="ORF">SAMN02745111_01563</name>
</gene>
<proteinExistence type="predicted"/>
<dbReference type="OrthoDB" id="9795813at2"/>
<feature type="transmembrane region" description="Helical" evidence="1">
    <location>
        <begin position="55"/>
        <end position="74"/>
    </location>
</feature>
<feature type="transmembrane region" description="Helical" evidence="1">
    <location>
        <begin position="162"/>
        <end position="184"/>
    </location>
</feature>